<dbReference type="Proteomes" id="UP000000268">
    <property type="component" value="Chromosome"/>
</dbReference>
<dbReference type="AlphaFoldDB" id="B0C894"/>
<sequence length="84" mass="9815">MNAFDPTPPNWTKTATHAHHFGCPSCRATCSEAQAVWINRRAPVITETYMRKWQEFYQCQCGQAWWAWSSDRPPSDLHPKEHPE</sequence>
<gene>
    <name evidence="1" type="ordered locus">AM1_3929</name>
</gene>
<evidence type="ECO:0000313" key="1">
    <source>
        <dbReference type="EMBL" id="ABW28914.1"/>
    </source>
</evidence>
<dbReference type="RefSeq" id="WP_010475102.1">
    <property type="nucleotide sequence ID" value="NC_009925.1"/>
</dbReference>
<organism evidence="1 2">
    <name type="scientific">Acaryochloris marina (strain MBIC 11017)</name>
    <dbReference type="NCBI Taxonomy" id="329726"/>
    <lineage>
        <taxon>Bacteria</taxon>
        <taxon>Bacillati</taxon>
        <taxon>Cyanobacteriota</taxon>
        <taxon>Cyanophyceae</taxon>
        <taxon>Acaryochloridales</taxon>
        <taxon>Acaryochloridaceae</taxon>
        <taxon>Acaryochloris</taxon>
    </lineage>
</organism>
<proteinExistence type="predicted"/>
<dbReference type="KEGG" id="amr:AM1_3929"/>
<reference evidence="1 2" key="1">
    <citation type="journal article" date="2008" name="Proc. Natl. Acad. Sci. U.S.A.">
        <title>Niche adaptation and genome expansion in the chlorophyll d-producing cyanobacterium Acaryochloris marina.</title>
        <authorList>
            <person name="Swingley W.D."/>
            <person name="Chen M."/>
            <person name="Cheung P.C."/>
            <person name="Conrad A.L."/>
            <person name="Dejesa L.C."/>
            <person name="Hao J."/>
            <person name="Honchak B.M."/>
            <person name="Karbach L.E."/>
            <person name="Kurdoglu A."/>
            <person name="Lahiri S."/>
            <person name="Mastrian S.D."/>
            <person name="Miyashita H."/>
            <person name="Page L."/>
            <person name="Ramakrishna P."/>
            <person name="Satoh S."/>
            <person name="Sattley W.M."/>
            <person name="Shimada Y."/>
            <person name="Taylor H.L."/>
            <person name="Tomo T."/>
            <person name="Tsuchiya T."/>
            <person name="Wang Z.T."/>
            <person name="Raymond J."/>
            <person name="Mimuro M."/>
            <person name="Blankenship R.E."/>
            <person name="Touchman J.W."/>
        </authorList>
    </citation>
    <scope>NUCLEOTIDE SEQUENCE [LARGE SCALE GENOMIC DNA]</scope>
    <source>
        <strain evidence="2">MBIC 11017</strain>
    </source>
</reference>
<keyword evidence="2" id="KW-1185">Reference proteome</keyword>
<dbReference type="OrthoDB" id="559685at2"/>
<dbReference type="STRING" id="329726.AM1_3929"/>
<dbReference type="eggNOG" id="ENOG5032S8F">
    <property type="taxonomic scope" value="Bacteria"/>
</dbReference>
<name>B0C894_ACAM1</name>
<accession>B0C894</accession>
<evidence type="ECO:0000313" key="2">
    <source>
        <dbReference type="Proteomes" id="UP000000268"/>
    </source>
</evidence>
<dbReference type="EMBL" id="CP000828">
    <property type="protein sequence ID" value="ABW28914.1"/>
    <property type="molecule type" value="Genomic_DNA"/>
</dbReference>
<dbReference type="HOGENOM" id="CLU_165972_0_0_3"/>
<protein>
    <submittedName>
        <fullName evidence="1">Uncharacterized protein</fullName>
    </submittedName>
</protein>